<evidence type="ECO:0000313" key="3">
    <source>
        <dbReference type="Proteomes" id="UP000032564"/>
    </source>
</evidence>
<evidence type="ECO:0000259" key="1">
    <source>
        <dbReference type="Pfam" id="PF01434"/>
    </source>
</evidence>
<organism evidence="2 3">
    <name type="scientific">Agrobacterium arsenijevicii</name>
    <dbReference type="NCBI Taxonomy" id="1585697"/>
    <lineage>
        <taxon>Bacteria</taxon>
        <taxon>Pseudomonadati</taxon>
        <taxon>Pseudomonadota</taxon>
        <taxon>Alphaproteobacteria</taxon>
        <taxon>Hyphomicrobiales</taxon>
        <taxon>Rhizobiaceae</taxon>
        <taxon>Rhizobium/Agrobacterium group</taxon>
        <taxon>Agrobacterium</taxon>
    </lineage>
</organism>
<dbReference type="Proteomes" id="UP000032564">
    <property type="component" value="Unassembled WGS sequence"/>
</dbReference>
<dbReference type="Gene3D" id="1.20.58.760">
    <property type="entry name" value="Peptidase M41"/>
    <property type="match status" value="1"/>
</dbReference>
<feature type="domain" description="Peptidase M41" evidence="1">
    <location>
        <begin position="11"/>
        <end position="130"/>
    </location>
</feature>
<dbReference type="RefSeq" id="WP_045022261.1">
    <property type="nucleotide sequence ID" value="NZ_CP166106.1"/>
</dbReference>
<dbReference type="InterPro" id="IPR037219">
    <property type="entry name" value="Peptidase_M41-like"/>
</dbReference>
<evidence type="ECO:0000313" key="2">
    <source>
        <dbReference type="EMBL" id="KJF71444.1"/>
    </source>
</evidence>
<dbReference type="InterPro" id="IPR000642">
    <property type="entry name" value="Peptidase_M41"/>
</dbReference>
<dbReference type="SUPFAM" id="SSF140990">
    <property type="entry name" value="FtsH protease domain-like"/>
    <property type="match status" value="1"/>
</dbReference>
<dbReference type="EMBL" id="JWIT01000017">
    <property type="protein sequence ID" value="KJF71444.1"/>
    <property type="molecule type" value="Genomic_DNA"/>
</dbReference>
<proteinExistence type="predicted"/>
<dbReference type="Pfam" id="PF01434">
    <property type="entry name" value="Peptidase_M41"/>
    <property type="match status" value="1"/>
</dbReference>
<gene>
    <name evidence="2" type="ORF">RP75_21215</name>
</gene>
<protein>
    <recommendedName>
        <fullName evidence="1">Peptidase M41 domain-containing protein</fullName>
    </recommendedName>
</protein>
<comment type="caution">
    <text evidence="2">The sequence shown here is derived from an EMBL/GenBank/DDBJ whole genome shotgun (WGS) entry which is preliminary data.</text>
</comment>
<sequence>MPAIKTENWYRWDIAINLAGMAGEELVLGSRSTTAGGSPESDVVRATETASQMVARFALGNRLSIFPHNVDRPVQQIIEGVPHLRADVDVMLAMEYRRAKRLLEAERETVVTVARALKDESRLEGDRLVQLLAGLRAPDVCPEKLLNLTG</sequence>
<name>A0ABR5D2Z5_9HYPH</name>
<reference evidence="2 3" key="1">
    <citation type="submission" date="2014-12" db="EMBL/GenBank/DDBJ databases">
        <authorList>
            <person name="Kuzmanovic N."/>
            <person name="Pulawska J."/>
            <person name="Obradovic A."/>
        </authorList>
    </citation>
    <scope>NUCLEOTIDE SEQUENCE [LARGE SCALE GENOMIC DNA]</scope>
    <source>
        <strain evidence="2 3">KFB 330</strain>
    </source>
</reference>
<keyword evidence="3" id="KW-1185">Reference proteome</keyword>
<accession>A0ABR5D2Z5</accession>